<dbReference type="PANTHER" id="PTHR31270:SF1">
    <property type="entry name" value="GLUTAMINYL-PEPTIDE CYCLOTRANSFERASE"/>
    <property type="match status" value="1"/>
</dbReference>
<evidence type="ECO:0008006" key="4">
    <source>
        <dbReference type="Google" id="ProtNLM"/>
    </source>
</evidence>
<dbReference type="GO" id="GO:0016603">
    <property type="term" value="F:glutaminyl-peptide cyclotransferase activity"/>
    <property type="evidence" value="ECO:0007669"/>
    <property type="project" value="InterPro"/>
</dbReference>
<name>V7C203_PHAVU</name>
<reference evidence="3" key="1">
    <citation type="journal article" date="2014" name="Nat. Genet.">
        <title>A reference genome for common bean and genome-wide analysis of dual domestications.</title>
        <authorList>
            <person name="Schmutz J."/>
            <person name="McClean P.E."/>
            <person name="Mamidi S."/>
            <person name="Wu G.A."/>
            <person name="Cannon S.B."/>
            <person name="Grimwood J."/>
            <person name="Jenkins J."/>
            <person name="Shu S."/>
            <person name="Song Q."/>
            <person name="Chavarro C."/>
            <person name="Torres-Torres M."/>
            <person name="Geffroy V."/>
            <person name="Moghaddam S.M."/>
            <person name="Gao D."/>
            <person name="Abernathy B."/>
            <person name="Barry K."/>
            <person name="Blair M."/>
            <person name="Brick M.A."/>
            <person name="Chovatia M."/>
            <person name="Gepts P."/>
            <person name="Goodstein D.M."/>
            <person name="Gonzales M."/>
            <person name="Hellsten U."/>
            <person name="Hyten D.L."/>
            <person name="Jia G."/>
            <person name="Kelly J.D."/>
            <person name="Kudrna D."/>
            <person name="Lee R."/>
            <person name="Richard M.M."/>
            <person name="Miklas P.N."/>
            <person name="Osorno J.M."/>
            <person name="Rodrigues J."/>
            <person name="Thareau V."/>
            <person name="Urrea C.A."/>
            <person name="Wang M."/>
            <person name="Yu Y."/>
            <person name="Zhang M."/>
            <person name="Wing R.A."/>
            <person name="Cregan P.B."/>
            <person name="Rokhsar D.S."/>
            <person name="Jackson S.A."/>
        </authorList>
    </citation>
    <scope>NUCLEOTIDE SEQUENCE [LARGE SCALE GENOMIC DNA]</scope>
    <source>
        <strain evidence="3">cv. G19833</strain>
    </source>
</reference>
<dbReference type="InterPro" id="IPR011044">
    <property type="entry name" value="Quino_amine_DH_bsu"/>
</dbReference>
<proteinExistence type="predicted"/>
<dbReference type="EMBL" id="CM002291">
    <property type="protein sequence ID" value="ESW24177.1"/>
    <property type="molecule type" value="Genomic_DNA"/>
</dbReference>
<dbReference type="eggNOG" id="ENOG502QUQC">
    <property type="taxonomic scope" value="Eukaryota"/>
</dbReference>
<dbReference type="SUPFAM" id="SSF50969">
    <property type="entry name" value="YVTN repeat-like/Quinoprotein amine dehydrogenase"/>
    <property type="match status" value="1"/>
</dbReference>
<evidence type="ECO:0000313" key="2">
    <source>
        <dbReference type="EMBL" id="ESW24177.1"/>
    </source>
</evidence>
<dbReference type="Proteomes" id="UP000000226">
    <property type="component" value="Chromosome 4"/>
</dbReference>
<keyword evidence="1" id="KW-0732">Signal</keyword>
<dbReference type="Pfam" id="PF05096">
    <property type="entry name" value="Glu_cyclase_2"/>
    <property type="match status" value="1"/>
</dbReference>
<feature type="signal peptide" evidence="1">
    <location>
        <begin position="1"/>
        <end position="22"/>
    </location>
</feature>
<dbReference type="STRING" id="3885.V7C203"/>
<dbReference type="Gramene" id="ESW24177">
    <property type="protein sequence ID" value="ESW24177"/>
    <property type="gene ID" value="PHAVU_004G108600g"/>
</dbReference>
<gene>
    <name evidence="2" type="ORF">PHAVU_004G108600g</name>
</gene>
<protein>
    <recommendedName>
        <fullName evidence="4">Glutamine cyclotransferase</fullName>
    </recommendedName>
</protein>
<keyword evidence="3" id="KW-1185">Reference proteome</keyword>
<sequence>MAASLLLSVIVLFVLSSNSCCALEHEISYANFTIVNVFPHDPQAFTQGLLYYGNDTLFESTGLYGQSSVRKVALLTGKVQNIYKMDDSLFGEGLTLLNNRLYQVTWLQTDGFIHDTENLNQIGTFNHDMNDGWGLATDGKVFFGSDGSSTLYQIDPQTFKAVTKHVIYYKGHQVYNLNELEYINGEVWANVLPTDCIVRISPSDGSILGWILLRNLRKELVETGEINEKDVLNGIAWDGEQKRIFVTGKLWPKLYEIKVSPIKTPIEDGTIEKFCLPEPYYPPEGTEAQ</sequence>
<dbReference type="PANTHER" id="PTHR31270">
    <property type="entry name" value="GLUTAMINYL-PEPTIDE CYCLOTRANSFERASE"/>
    <property type="match status" value="1"/>
</dbReference>
<dbReference type="SMR" id="V7C203"/>
<accession>V7C203</accession>
<organism evidence="2 3">
    <name type="scientific">Phaseolus vulgaris</name>
    <name type="common">Kidney bean</name>
    <name type="synonym">French bean</name>
    <dbReference type="NCBI Taxonomy" id="3885"/>
    <lineage>
        <taxon>Eukaryota</taxon>
        <taxon>Viridiplantae</taxon>
        <taxon>Streptophyta</taxon>
        <taxon>Embryophyta</taxon>
        <taxon>Tracheophyta</taxon>
        <taxon>Spermatophyta</taxon>
        <taxon>Magnoliopsida</taxon>
        <taxon>eudicotyledons</taxon>
        <taxon>Gunneridae</taxon>
        <taxon>Pentapetalae</taxon>
        <taxon>rosids</taxon>
        <taxon>fabids</taxon>
        <taxon>Fabales</taxon>
        <taxon>Fabaceae</taxon>
        <taxon>Papilionoideae</taxon>
        <taxon>50 kb inversion clade</taxon>
        <taxon>NPAAA clade</taxon>
        <taxon>indigoferoid/millettioid clade</taxon>
        <taxon>Phaseoleae</taxon>
        <taxon>Phaseolus</taxon>
    </lineage>
</organism>
<feature type="chain" id="PRO_5004754917" description="Glutamine cyclotransferase" evidence="1">
    <location>
        <begin position="23"/>
        <end position="289"/>
    </location>
</feature>
<evidence type="ECO:0000313" key="3">
    <source>
        <dbReference type="Proteomes" id="UP000000226"/>
    </source>
</evidence>
<dbReference type="AlphaFoldDB" id="V7C203"/>
<dbReference type="OrthoDB" id="409395at2759"/>
<evidence type="ECO:0000256" key="1">
    <source>
        <dbReference type="SAM" id="SignalP"/>
    </source>
</evidence>
<dbReference type="OMA" id="DMNDGWG"/>
<dbReference type="InterPro" id="IPR007788">
    <property type="entry name" value="QCT"/>
</dbReference>